<dbReference type="RefSeq" id="WP_238206085.1">
    <property type="nucleotide sequence ID" value="NZ_BPQE01000025.1"/>
</dbReference>
<dbReference type="EMBL" id="JAUSVP010000006">
    <property type="protein sequence ID" value="MDQ0448049.1"/>
    <property type="molecule type" value="Genomic_DNA"/>
</dbReference>
<protein>
    <submittedName>
        <fullName evidence="1">Uncharacterized protein</fullName>
    </submittedName>
</protein>
<dbReference type="Proteomes" id="UP001231124">
    <property type="component" value="Unassembled WGS sequence"/>
</dbReference>
<accession>A0ABU0I2Z4</accession>
<name>A0ABU0I2Z4_9HYPH</name>
<proteinExistence type="predicted"/>
<keyword evidence="2" id="KW-1185">Reference proteome</keyword>
<evidence type="ECO:0000313" key="1">
    <source>
        <dbReference type="EMBL" id="MDQ0448049.1"/>
    </source>
</evidence>
<sequence length="107" mass="11010">MTLPSHCPKLVNVGRQHFDDDALDGPVGVRLRDLPGGPVTAMVVVIAKTVRWDPADGLVTPDFGGFIASAGTAFEAPNASDLRTVAAMPGAAVDVFLLAPAEADKAT</sequence>
<gene>
    <name evidence="1" type="ORF">QO012_002554</name>
</gene>
<evidence type="ECO:0000313" key="2">
    <source>
        <dbReference type="Proteomes" id="UP001231124"/>
    </source>
</evidence>
<reference evidence="1 2" key="1">
    <citation type="submission" date="2023-07" db="EMBL/GenBank/DDBJ databases">
        <title>Genomic Encyclopedia of Type Strains, Phase IV (KMG-IV): sequencing the most valuable type-strain genomes for metagenomic binning, comparative biology and taxonomic classification.</title>
        <authorList>
            <person name="Goeker M."/>
        </authorList>
    </citation>
    <scope>NUCLEOTIDE SEQUENCE [LARGE SCALE GENOMIC DNA]</scope>
    <source>
        <strain evidence="1 2">DSM 19013</strain>
    </source>
</reference>
<organism evidence="1 2">
    <name type="scientific">Methylobacterium aerolatum</name>
    <dbReference type="NCBI Taxonomy" id="418708"/>
    <lineage>
        <taxon>Bacteria</taxon>
        <taxon>Pseudomonadati</taxon>
        <taxon>Pseudomonadota</taxon>
        <taxon>Alphaproteobacteria</taxon>
        <taxon>Hyphomicrobiales</taxon>
        <taxon>Methylobacteriaceae</taxon>
        <taxon>Methylobacterium</taxon>
    </lineage>
</organism>
<comment type="caution">
    <text evidence="1">The sequence shown here is derived from an EMBL/GenBank/DDBJ whole genome shotgun (WGS) entry which is preliminary data.</text>
</comment>